<dbReference type="SUPFAM" id="SSF52540">
    <property type="entry name" value="P-loop containing nucleoside triphosphate hydrolases"/>
    <property type="match status" value="1"/>
</dbReference>
<feature type="domain" description="ABC transporter" evidence="5">
    <location>
        <begin position="23"/>
        <end position="66"/>
    </location>
</feature>
<dbReference type="Gene3D" id="3.40.50.300">
    <property type="entry name" value="P-loop containing nucleotide triphosphate hydrolases"/>
    <property type="match status" value="1"/>
</dbReference>
<accession>A0A9X1ZVZ0</accession>
<dbReference type="InterPro" id="IPR027417">
    <property type="entry name" value="P-loop_NTPase"/>
</dbReference>
<sequence length="70" mass="7526">MKVRRVNGCINSVKKSFGTIHAVQDINFSVKAGEVFTIIGPNGAGKTTTLEMIEGLVTPDHGEIHFGELN</sequence>
<evidence type="ECO:0000256" key="1">
    <source>
        <dbReference type="ARBA" id="ARBA00005417"/>
    </source>
</evidence>
<dbReference type="Proteomes" id="UP001139150">
    <property type="component" value="Unassembled WGS sequence"/>
</dbReference>
<dbReference type="GO" id="GO:0016887">
    <property type="term" value="F:ATP hydrolysis activity"/>
    <property type="evidence" value="ECO:0007669"/>
    <property type="project" value="InterPro"/>
</dbReference>
<dbReference type="EMBL" id="JAKRYL010000001">
    <property type="protein sequence ID" value="MCL7745653.1"/>
    <property type="molecule type" value="Genomic_DNA"/>
</dbReference>
<dbReference type="InterPro" id="IPR050763">
    <property type="entry name" value="ABC_transporter_ATP-binding"/>
</dbReference>
<proteinExistence type="inferred from homology"/>
<organism evidence="6 7">
    <name type="scientific">Halalkalibacter alkaliphilus</name>
    <dbReference type="NCBI Taxonomy" id="2917993"/>
    <lineage>
        <taxon>Bacteria</taxon>
        <taxon>Bacillati</taxon>
        <taxon>Bacillota</taxon>
        <taxon>Bacilli</taxon>
        <taxon>Bacillales</taxon>
        <taxon>Bacillaceae</taxon>
        <taxon>Halalkalibacter</taxon>
    </lineage>
</organism>
<dbReference type="PANTHER" id="PTHR42711:SF5">
    <property type="entry name" value="ABC TRANSPORTER ATP-BINDING PROTEIN NATA"/>
    <property type="match status" value="1"/>
</dbReference>
<evidence type="ECO:0000256" key="2">
    <source>
        <dbReference type="ARBA" id="ARBA00022448"/>
    </source>
</evidence>
<protein>
    <submittedName>
        <fullName evidence="6">ATP-binding cassette domain-containing protein</fullName>
    </submittedName>
</protein>
<keyword evidence="2" id="KW-0813">Transport</keyword>
<dbReference type="PANTHER" id="PTHR42711">
    <property type="entry name" value="ABC TRANSPORTER ATP-BINDING PROTEIN"/>
    <property type="match status" value="1"/>
</dbReference>
<comment type="caution">
    <text evidence="6">The sequence shown here is derived from an EMBL/GenBank/DDBJ whole genome shotgun (WGS) entry which is preliminary data.</text>
</comment>
<reference evidence="6" key="1">
    <citation type="submission" date="2022-02" db="EMBL/GenBank/DDBJ databases">
        <title>Halalkalibacter sp. nov. isolated from Lonar Lake, India.</title>
        <authorList>
            <person name="Joshi A."/>
            <person name="Thite S."/>
            <person name="Lodha T."/>
        </authorList>
    </citation>
    <scope>NUCLEOTIDE SEQUENCE</scope>
    <source>
        <strain evidence="6">MEB205</strain>
    </source>
</reference>
<keyword evidence="3" id="KW-0547">Nucleotide-binding</keyword>
<name>A0A9X1ZVZ0_9BACI</name>
<dbReference type="AlphaFoldDB" id="A0A9X1ZVZ0"/>
<dbReference type="Pfam" id="PF00005">
    <property type="entry name" value="ABC_tran"/>
    <property type="match status" value="1"/>
</dbReference>
<dbReference type="GO" id="GO:0005524">
    <property type="term" value="F:ATP binding"/>
    <property type="evidence" value="ECO:0007669"/>
    <property type="project" value="UniProtKB-KW"/>
</dbReference>
<evidence type="ECO:0000313" key="6">
    <source>
        <dbReference type="EMBL" id="MCL7745653.1"/>
    </source>
</evidence>
<keyword evidence="7" id="KW-1185">Reference proteome</keyword>
<evidence type="ECO:0000256" key="3">
    <source>
        <dbReference type="ARBA" id="ARBA00022741"/>
    </source>
</evidence>
<dbReference type="RefSeq" id="WP_250094588.1">
    <property type="nucleotide sequence ID" value="NZ_JAKRYL010000001.1"/>
</dbReference>
<evidence type="ECO:0000313" key="7">
    <source>
        <dbReference type="Proteomes" id="UP001139150"/>
    </source>
</evidence>
<evidence type="ECO:0000259" key="5">
    <source>
        <dbReference type="Pfam" id="PF00005"/>
    </source>
</evidence>
<evidence type="ECO:0000256" key="4">
    <source>
        <dbReference type="ARBA" id="ARBA00022840"/>
    </source>
</evidence>
<keyword evidence="4 6" id="KW-0067">ATP-binding</keyword>
<comment type="similarity">
    <text evidence="1">Belongs to the ABC transporter superfamily.</text>
</comment>
<gene>
    <name evidence="6" type="ORF">MF646_00840</name>
</gene>
<dbReference type="InterPro" id="IPR003439">
    <property type="entry name" value="ABC_transporter-like_ATP-bd"/>
</dbReference>